<evidence type="ECO:0000313" key="1">
    <source>
        <dbReference type="EMBL" id="REJ41358.1"/>
    </source>
</evidence>
<gene>
    <name evidence="1" type="ORF">DWQ54_17145</name>
</gene>
<sequence>MNPTQIYGLILNQGEHQMSTNSRPETLIEQEVTYTLEINGNFFIIENVPARVCVETGERFFAPETVERLQEIVWENKRPKRVIETPVFDFAS</sequence>
<comment type="caution">
    <text evidence="1">The sequence shown here is derived from an EMBL/GenBank/DDBJ whole genome shotgun (WGS) entry which is preliminary data.</text>
</comment>
<protein>
    <submittedName>
        <fullName evidence="1">YgiT-type zinc finger protein</fullName>
    </submittedName>
</protein>
<name>A0A3E0L1H2_9CHRO</name>
<accession>A0A3E0L1H2</accession>
<dbReference type="AlphaFoldDB" id="A0A3E0L1H2"/>
<organism evidence="1 2">
    <name type="scientific">Microcystis flos-aquae TF09</name>
    <dbReference type="NCBI Taxonomy" id="2060473"/>
    <lineage>
        <taxon>Bacteria</taxon>
        <taxon>Bacillati</taxon>
        <taxon>Cyanobacteriota</taxon>
        <taxon>Cyanophyceae</taxon>
        <taxon>Oscillatoriophycideae</taxon>
        <taxon>Chroococcales</taxon>
        <taxon>Microcystaceae</taxon>
        <taxon>Microcystis</taxon>
    </lineage>
</organism>
<proteinExistence type="predicted"/>
<evidence type="ECO:0000313" key="2">
    <source>
        <dbReference type="Proteomes" id="UP000256873"/>
    </source>
</evidence>
<dbReference type="NCBIfam" id="TIGR03831">
    <property type="entry name" value="YgiT_finger"/>
    <property type="match status" value="1"/>
</dbReference>
<reference evidence="1 2" key="1">
    <citation type="submission" date="2017-10" db="EMBL/GenBank/DDBJ databases">
        <title>A large-scale comparative metagenomic study reveals the eutrophication-driven functional interactions in six Microcystis-epibionts communities.</title>
        <authorList>
            <person name="Li Q."/>
            <person name="Lin F."/>
        </authorList>
    </citation>
    <scope>NUCLEOTIDE SEQUENCE [LARGE SCALE GENOMIC DNA]</scope>
    <source>
        <strain evidence="1">TF09</strain>
    </source>
</reference>
<dbReference type="InterPro" id="IPR022453">
    <property type="entry name" value="Znf_MqsA-type"/>
</dbReference>
<dbReference type="EMBL" id="QQWC01000004">
    <property type="protein sequence ID" value="REJ41358.1"/>
    <property type="molecule type" value="Genomic_DNA"/>
</dbReference>
<dbReference type="Proteomes" id="UP000256873">
    <property type="component" value="Unassembled WGS sequence"/>
</dbReference>